<keyword evidence="3" id="KW-1185">Reference proteome</keyword>
<name>A0AAN8HVD8_CHAGU</name>
<protein>
    <submittedName>
        <fullName evidence="2">Uncharacterized protein</fullName>
    </submittedName>
</protein>
<feature type="compositionally biased region" description="Polar residues" evidence="1">
    <location>
        <begin position="176"/>
        <end position="192"/>
    </location>
</feature>
<gene>
    <name evidence="2" type="ORF">CgunFtcFv8_010301</name>
</gene>
<comment type="caution">
    <text evidence="2">The sequence shown here is derived from an EMBL/GenBank/DDBJ whole genome shotgun (WGS) entry which is preliminary data.</text>
</comment>
<feature type="compositionally biased region" description="Polar residues" evidence="1">
    <location>
        <begin position="67"/>
        <end position="77"/>
    </location>
</feature>
<feature type="region of interest" description="Disordered" evidence="1">
    <location>
        <begin position="279"/>
        <end position="327"/>
    </location>
</feature>
<feature type="compositionally biased region" description="Polar residues" evidence="1">
    <location>
        <begin position="127"/>
        <end position="139"/>
    </location>
</feature>
<evidence type="ECO:0000313" key="2">
    <source>
        <dbReference type="EMBL" id="KAK5929032.1"/>
    </source>
</evidence>
<evidence type="ECO:0000313" key="3">
    <source>
        <dbReference type="Proteomes" id="UP001331515"/>
    </source>
</evidence>
<dbReference type="Proteomes" id="UP001331515">
    <property type="component" value="Unassembled WGS sequence"/>
</dbReference>
<organism evidence="2 3">
    <name type="scientific">Champsocephalus gunnari</name>
    <name type="common">Mackerel icefish</name>
    <dbReference type="NCBI Taxonomy" id="52237"/>
    <lineage>
        <taxon>Eukaryota</taxon>
        <taxon>Metazoa</taxon>
        <taxon>Chordata</taxon>
        <taxon>Craniata</taxon>
        <taxon>Vertebrata</taxon>
        <taxon>Euteleostomi</taxon>
        <taxon>Actinopterygii</taxon>
        <taxon>Neopterygii</taxon>
        <taxon>Teleostei</taxon>
        <taxon>Neoteleostei</taxon>
        <taxon>Acanthomorphata</taxon>
        <taxon>Eupercaria</taxon>
        <taxon>Perciformes</taxon>
        <taxon>Notothenioidei</taxon>
        <taxon>Channichthyidae</taxon>
        <taxon>Champsocephalus</taxon>
    </lineage>
</organism>
<evidence type="ECO:0000256" key="1">
    <source>
        <dbReference type="SAM" id="MobiDB-lite"/>
    </source>
</evidence>
<dbReference type="AlphaFoldDB" id="A0AAN8HVD8"/>
<dbReference type="EMBL" id="JAURVH010001517">
    <property type="protein sequence ID" value="KAK5929032.1"/>
    <property type="molecule type" value="Genomic_DNA"/>
</dbReference>
<reference evidence="2 3" key="1">
    <citation type="journal article" date="2023" name="Mol. Biol. Evol.">
        <title>Genomics of Secondarily Temperate Adaptation in the Only Non-Antarctic Icefish.</title>
        <authorList>
            <person name="Rivera-Colon A.G."/>
            <person name="Rayamajhi N."/>
            <person name="Minhas B.F."/>
            <person name="Madrigal G."/>
            <person name="Bilyk K.T."/>
            <person name="Yoon V."/>
            <person name="Hune M."/>
            <person name="Gregory S."/>
            <person name="Cheng C.H.C."/>
            <person name="Catchen J.M."/>
        </authorList>
    </citation>
    <scope>NUCLEOTIDE SEQUENCE [LARGE SCALE GENOMIC DNA]</scope>
    <source>
        <tissue evidence="2">White muscle</tissue>
    </source>
</reference>
<accession>A0AAN8HVD8</accession>
<feature type="region of interest" description="Disordered" evidence="1">
    <location>
        <begin position="1"/>
        <end position="229"/>
    </location>
</feature>
<feature type="compositionally biased region" description="Basic and acidic residues" evidence="1">
    <location>
        <begin position="300"/>
        <end position="321"/>
    </location>
</feature>
<proteinExistence type="predicted"/>
<feature type="compositionally biased region" description="Low complexity" evidence="1">
    <location>
        <begin position="198"/>
        <end position="210"/>
    </location>
</feature>
<sequence>MSSDSLGLDPHEEESSDEEVQMHRRLTRGRTREGKEGNPATSHSEFPFVPEDPHRGKDLQTDEQEQLSEASMVNHNHSAGPGSERLCDPDGFPPQGLDMNSGPSDTQDHTHCDPPHASQMTRHDSEQTGSTGHGPSSPYTEADLVSRMMKNKLVQPTGIQNHSTRLTRRGEISANKLGTSGFSLSGKSTPMQSPSPSPLSALVSPRRPLPAGLSRPASRSGISPALRPLSQAAQEIMDICSVDQMGCEDPDLDADTTAHTLHDLEQELRLMAHASGAEQQAVVFGTRHRDSPNQHGSHRFTQDRASEEQKDEEAAAQRDEQSVLSLP</sequence>
<feature type="compositionally biased region" description="Basic and acidic residues" evidence="1">
    <location>
        <begin position="51"/>
        <end position="60"/>
    </location>
</feature>